<dbReference type="SUPFAM" id="SSF53335">
    <property type="entry name" value="S-adenosyl-L-methionine-dependent methyltransferases"/>
    <property type="match status" value="1"/>
</dbReference>
<organism evidence="2 3">
    <name type="scientific">Enemella evansiae</name>
    <dbReference type="NCBI Taxonomy" id="2016499"/>
    <lineage>
        <taxon>Bacteria</taxon>
        <taxon>Bacillati</taxon>
        <taxon>Actinomycetota</taxon>
        <taxon>Actinomycetes</taxon>
        <taxon>Propionibacteriales</taxon>
        <taxon>Propionibacteriaceae</taxon>
        <taxon>Enemella</taxon>
    </lineage>
</organism>
<dbReference type="EMBL" id="NMVO01000002">
    <property type="protein sequence ID" value="OYO16812.1"/>
    <property type="molecule type" value="Genomic_DNA"/>
</dbReference>
<protein>
    <submittedName>
        <fullName evidence="2">Methyltransferase</fullName>
    </submittedName>
</protein>
<dbReference type="InterPro" id="IPR013216">
    <property type="entry name" value="Methyltransf_11"/>
</dbReference>
<dbReference type="PANTHER" id="PTHR42912">
    <property type="entry name" value="METHYLTRANSFERASE"/>
    <property type="match status" value="1"/>
</dbReference>
<dbReference type="Proteomes" id="UP000215896">
    <property type="component" value="Unassembled WGS sequence"/>
</dbReference>
<dbReference type="GO" id="GO:0032259">
    <property type="term" value="P:methylation"/>
    <property type="evidence" value="ECO:0007669"/>
    <property type="project" value="UniProtKB-KW"/>
</dbReference>
<name>A0A255GN21_9ACTN</name>
<dbReference type="GO" id="GO:0008757">
    <property type="term" value="F:S-adenosylmethionine-dependent methyltransferase activity"/>
    <property type="evidence" value="ECO:0007669"/>
    <property type="project" value="InterPro"/>
</dbReference>
<dbReference type="Gene3D" id="3.40.50.150">
    <property type="entry name" value="Vaccinia Virus protein VP39"/>
    <property type="match status" value="1"/>
</dbReference>
<comment type="caution">
    <text evidence="2">The sequence shown here is derived from an EMBL/GenBank/DDBJ whole genome shotgun (WGS) entry which is preliminary data.</text>
</comment>
<keyword evidence="2" id="KW-0808">Transferase</keyword>
<dbReference type="RefSeq" id="WP_094404824.1">
    <property type="nucleotide sequence ID" value="NZ_NMVO01000002.1"/>
</dbReference>
<keyword evidence="2" id="KW-0489">Methyltransferase</keyword>
<proteinExistence type="predicted"/>
<dbReference type="InterPro" id="IPR050508">
    <property type="entry name" value="Methyltransf_Superfamily"/>
</dbReference>
<reference evidence="2 3" key="1">
    <citation type="submission" date="2017-07" db="EMBL/GenBank/DDBJ databases">
        <title>Draft whole genome sequences of clinical Proprionibacteriaceae strains.</title>
        <authorList>
            <person name="Bernier A.-M."/>
            <person name="Bernard K."/>
            <person name="Domingo M.-C."/>
        </authorList>
    </citation>
    <scope>NUCLEOTIDE SEQUENCE [LARGE SCALE GENOMIC DNA]</scope>
    <source>
        <strain evidence="2 3">NML 030167</strain>
    </source>
</reference>
<evidence type="ECO:0000313" key="3">
    <source>
        <dbReference type="Proteomes" id="UP000215896"/>
    </source>
</evidence>
<evidence type="ECO:0000313" key="2">
    <source>
        <dbReference type="EMBL" id="OYO16812.1"/>
    </source>
</evidence>
<gene>
    <name evidence="2" type="ORF">CGZ94_04080</name>
</gene>
<dbReference type="CDD" id="cd02440">
    <property type="entry name" value="AdoMet_MTases"/>
    <property type="match status" value="1"/>
</dbReference>
<dbReference type="PANTHER" id="PTHR42912:SF95">
    <property type="entry name" value="METHYLTRANSFERASE TYPE 11 DOMAIN-CONTAINING PROTEIN"/>
    <property type="match status" value="1"/>
</dbReference>
<sequence length="252" mass="27811">MQPRRRSSYPEPAIDWMVPAPGSRVLDVGSGNGAFAAMIDRAGHRVCCVDSNPDRVRRIAARLPTGLHTVAQAESLPFASESFDVVTVGESVTRFAPGLALAEFARVLRPGGHLAVVFNTRDDTVPWVKRLARLLQSEDPTAMRGDYGTETVAALDESPYFPEVEEKSFRNWMPIDRDGLLQMVRSRPALAALQTERLAELLDQVGALYDASARPPEPLLLPFQATCRRALVDHTELTMPVSEDGLRISMRF</sequence>
<dbReference type="AlphaFoldDB" id="A0A255GN21"/>
<dbReference type="OrthoDB" id="9797252at2"/>
<dbReference type="Pfam" id="PF08241">
    <property type="entry name" value="Methyltransf_11"/>
    <property type="match status" value="1"/>
</dbReference>
<feature type="domain" description="Methyltransferase type 11" evidence="1">
    <location>
        <begin position="26"/>
        <end position="115"/>
    </location>
</feature>
<dbReference type="InterPro" id="IPR029063">
    <property type="entry name" value="SAM-dependent_MTases_sf"/>
</dbReference>
<keyword evidence="3" id="KW-1185">Reference proteome</keyword>
<accession>A0A255GN21</accession>
<evidence type="ECO:0000259" key="1">
    <source>
        <dbReference type="Pfam" id="PF08241"/>
    </source>
</evidence>